<dbReference type="EMBL" id="CAGKOT010000010">
    <property type="protein sequence ID" value="CAB5356638.1"/>
    <property type="molecule type" value="Genomic_DNA"/>
</dbReference>
<protein>
    <submittedName>
        <fullName evidence="1">Uncharacterized protein</fullName>
    </submittedName>
</protein>
<name>A0A916E3N3_9GLOM</name>
<sequence>MTASTWARIVSSSPWTRRILVGDSFFNETRNWPERMDFEKFLFLDRFRTWILTSVLVFRFCVYIKKR</sequence>
<evidence type="ECO:0000313" key="1">
    <source>
        <dbReference type="EMBL" id="CAB5356638.1"/>
    </source>
</evidence>
<dbReference type="AlphaFoldDB" id="A0A916E3N3"/>
<proteinExistence type="predicted"/>
<organism evidence="1 2">
    <name type="scientific">Rhizophagus irregularis</name>
    <dbReference type="NCBI Taxonomy" id="588596"/>
    <lineage>
        <taxon>Eukaryota</taxon>
        <taxon>Fungi</taxon>
        <taxon>Fungi incertae sedis</taxon>
        <taxon>Mucoromycota</taxon>
        <taxon>Glomeromycotina</taxon>
        <taxon>Glomeromycetes</taxon>
        <taxon>Glomerales</taxon>
        <taxon>Glomeraceae</taxon>
        <taxon>Rhizophagus</taxon>
    </lineage>
</organism>
<dbReference type="OrthoDB" id="2304846at2759"/>
<reference evidence="1" key="1">
    <citation type="submission" date="2020-05" db="EMBL/GenBank/DDBJ databases">
        <authorList>
            <person name="Rincon C."/>
            <person name="Sanders R I."/>
            <person name="Robbins C."/>
            <person name="Chaturvedi A."/>
        </authorList>
    </citation>
    <scope>NUCLEOTIDE SEQUENCE</scope>
    <source>
        <strain evidence="1">CHB12</strain>
    </source>
</reference>
<comment type="caution">
    <text evidence="1">The sequence shown here is derived from an EMBL/GenBank/DDBJ whole genome shotgun (WGS) entry which is preliminary data.</text>
</comment>
<evidence type="ECO:0000313" key="2">
    <source>
        <dbReference type="Proteomes" id="UP000684084"/>
    </source>
</evidence>
<gene>
    <name evidence="1" type="ORF">CHRIB12_LOCUS6436</name>
</gene>
<dbReference type="Proteomes" id="UP000684084">
    <property type="component" value="Unassembled WGS sequence"/>
</dbReference>
<accession>A0A916E3N3</accession>
<dbReference type="VEuPathDB" id="FungiDB:RhiirFUN_010754"/>